<organism evidence="6 7">
    <name type="scientific">Pichia inconspicua</name>
    <dbReference type="NCBI Taxonomy" id="52247"/>
    <lineage>
        <taxon>Eukaryota</taxon>
        <taxon>Fungi</taxon>
        <taxon>Dikarya</taxon>
        <taxon>Ascomycota</taxon>
        <taxon>Saccharomycotina</taxon>
        <taxon>Pichiomycetes</taxon>
        <taxon>Pichiales</taxon>
        <taxon>Pichiaceae</taxon>
        <taxon>Pichia</taxon>
    </lineage>
</organism>
<proteinExistence type="inferred from homology"/>
<dbReference type="STRING" id="52247.A0A4T0X2H0"/>
<dbReference type="SUPFAM" id="SSF48452">
    <property type="entry name" value="TPR-like"/>
    <property type="match status" value="1"/>
</dbReference>
<keyword evidence="7" id="KW-1185">Reference proteome</keyword>
<dbReference type="InterPro" id="IPR019734">
    <property type="entry name" value="TPR_rpt"/>
</dbReference>
<name>A0A4T0X2H0_9ASCO</name>
<dbReference type="SMART" id="SM00028">
    <property type="entry name" value="TPR"/>
    <property type="match status" value="3"/>
</dbReference>
<dbReference type="Proteomes" id="UP000307173">
    <property type="component" value="Unassembled WGS sequence"/>
</dbReference>
<evidence type="ECO:0000259" key="5">
    <source>
        <dbReference type="Pfam" id="PF13877"/>
    </source>
</evidence>
<dbReference type="InterPro" id="IPR011990">
    <property type="entry name" value="TPR-like_helical_dom_sf"/>
</dbReference>
<dbReference type="Pfam" id="PF13877">
    <property type="entry name" value="RPAP3_C"/>
    <property type="match status" value="1"/>
</dbReference>
<accession>A0A4T0X2H0</accession>
<keyword evidence="1" id="KW-0677">Repeat</keyword>
<dbReference type="EMBL" id="SELW01000391">
    <property type="protein sequence ID" value="TID28538.1"/>
    <property type="molecule type" value="Genomic_DNA"/>
</dbReference>
<evidence type="ECO:0000256" key="4">
    <source>
        <dbReference type="ARBA" id="ARBA00040133"/>
    </source>
</evidence>
<dbReference type="Gene3D" id="1.25.40.10">
    <property type="entry name" value="Tetratricopeptide repeat domain"/>
    <property type="match status" value="1"/>
</dbReference>
<sequence length="315" mass="35930">MTVSETLKKEGNSFFAEGDYVSALVKYTEAICANGAQPILYSNRAATFLKLESWENAVLDCERGLNLLTDESNETIKLKLLWRKSIGLRELQRLHEAFEVIQIALKINPNSEYLKNEYSLISQKLKAANSISNTKESSSDQENGEDIIDIEITEVDKIPDEFYTKDGVSTENAKSNIDSYEKVESSTSTIKSRMNDSHDFPMNPSLQYLLSLQDRFKTDLVSCNEYLVKLPVEAYRNIFAVSGIDPEVLNMFLKACIALLEQHKLEYKGEITEKLKLFKTLPRFSLTSVFVDSGLIDQLSKLFRDRLGEDFMSYW</sequence>
<keyword evidence="2" id="KW-0802">TPR repeat</keyword>
<dbReference type="OrthoDB" id="10250354at2759"/>
<dbReference type="PANTHER" id="PTHR46423">
    <property type="entry name" value="RNA POLYMERASE II-ASSOCIATED PROTEIN 3"/>
    <property type="match status" value="1"/>
</dbReference>
<dbReference type="GO" id="GO:0101031">
    <property type="term" value="C:protein folding chaperone complex"/>
    <property type="evidence" value="ECO:0007669"/>
    <property type="project" value="TreeGrafter"/>
</dbReference>
<dbReference type="PANTHER" id="PTHR46423:SF1">
    <property type="entry name" value="RNA POLYMERASE II-ASSOCIATED PROTEIN 3"/>
    <property type="match status" value="1"/>
</dbReference>
<evidence type="ECO:0000313" key="6">
    <source>
        <dbReference type="EMBL" id="TID28538.1"/>
    </source>
</evidence>
<evidence type="ECO:0000256" key="3">
    <source>
        <dbReference type="ARBA" id="ARBA00038275"/>
    </source>
</evidence>
<protein>
    <recommendedName>
        <fullName evidence="4">RNA polymerase II-associated protein 3</fullName>
    </recommendedName>
</protein>
<feature type="domain" description="RNA-polymerase II-associated protein 3-like C-terminal" evidence="5">
    <location>
        <begin position="222"/>
        <end position="293"/>
    </location>
</feature>
<comment type="caution">
    <text evidence="6">The sequence shown here is derived from an EMBL/GenBank/DDBJ whole genome shotgun (WGS) entry which is preliminary data.</text>
</comment>
<comment type="similarity">
    <text evidence="3">Belongs to the RPAP3 family.</text>
</comment>
<evidence type="ECO:0000256" key="1">
    <source>
        <dbReference type="ARBA" id="ARBA00022737"/>
    </source>
</evidence>
<gene>
    <name evidence="6" type="ORF">CANINC_002411</name>
</gene>
<dbReference type="InterPro" id="IPR051966">
    <property type="entry name" value="RPAP3"/>
</dbReference>
<dbReference type="AlphaFoldDB" id="A0A4T0X2H0"/>
<reference evidence="6 7" key="1">
    <citation type="journal article" date="2019" name="Front. Genet.">
        <title>Whole-Genome Sequencing of the Opportunistic Yeast Pathogen Candida inconspicua Uncovers Its Hybrid Origin.</title>
        <authorList>
            <person name="Mixao V."/>
            <person name="Hansen A.P."/>
            <person name="Saus E."/>
            <person name="Boekhout T."/>
            <person name="Lass-Florl C."/>
            <person name="Gabaldon T."/>
        </authorList>
    </citation>
    <scope>NUCLEOTIDE SEQUENCE [LARGE SCALE GENOMIC DNA]</scope>
    <source>
        <strain evidence="6 7">CBS 180</strain>
    </source>
</reference>
<evidence type="ECO:0000313" key="7">
    <source>
        <dbReference type="Proteomes" id="UP000307173"/>
    </source>
</evidence>
<evidence type="ECO:0000256" key="2">
    <source>
        <dbReference type="ARBA" id="ARBA00022803"/>
    </source>
</evidence>
<dbReference type="InterPro" id="IPR025986">
    <property type="entry name" value="RPAP3-like_C"/>
</dbReference>